<proteinExistence type="predicted"/>
<gene>
    <name evidence="2" type="ORF">BD310DRAFT_835318</name>
</gene>
<feature type="compositionally biased region" description="Basic and acidic residues" evidence="1">
    <location>
        <begin position="207"/>
        <end position="226"/>
    </location>
</feature>
<feature type="compositionally biased region" description="Basic and acidic residues" evidence="1">
    <location>
        <begin position="92"/>
        <end position="103"/>
    </location>
</feature>
<protein>
    <submittedName>
        <fullName evidence="2">Uncharacterized protein</fullName>
    </submittedName>
</protein>
<feature type="compositionally biased region" description="Polar residues" evidence="1">
    <location>
        <begin position="1"/>
        <end position="15"/>
    </location>
</feature>
<evidence type="ECO:0000256" key="1">
    <source>
        <dbReference type="SAM" id="MobiDB-lite"/>
    </source>
</evidence>
<accession>A0A4Q9P9M0</accession>
<reference evidence="2 3" key="1">
    <citation type="submission" date="2019-01" db="EMBL/GenBank/DDBJ databases">
        <title>Draft genome sequences of three monokaryotic isolates of the white-rot basidiomycete fungus Dichomitus squalens.</title>
        <authorList>
            <consortium name="DOE Joint Genome Institute"/>
            <person name="Lopez S.C."/>
            <person name="Andreopoulos B."/>
            <person name="Pangilinan J."/>
            <person name="Lipzen A."/>
            <person name="Riley R."/>
            <person name="Ahrendt S."/>
            <person name="Ng V."/>
            <person name="Barry K."/>
            <person name="Daum C."/>
            <person name="Grigoriev I.V."/>
            <person name="Hilden K.S."/>
            <person name="Makela M.R."/>
            <person name="de Vries R.P."/>
        </authorList>
    </citation>
    <scope>NUCLEOTIDE SEQUENCE [LARGE SCALE GENOMIC DNA]</scope>
    <source>
        <strain evidence="2 3">CBS 464.89</strain>
    </source>
</reference>
<keyword evidence="3" id="KW-1185">Reference proteome</keyword>
<sequence length="488" mass="53242">MANRDVSLNSDQNNESSKRPARKSKTKLLQNPTWGSKKPKGNFKSAGQSAEKSTRPHSADLEVVGTPNGSKKKGIGCRSEGKGTQKAKRKRVLSDSESAKSGDEEQAVQGDGKLLPVEQVKVPKKRKMASTGAPTSQSSANFDAPDIDIDGTESSSTEDEPLLPKTPARVKSNKSCISKQKEGANDFNDDGEAAGHDSLGDEDDERPEERDFGERMTDTQVSHERINWTAGPTLKAHAGENNDGEELSGANIPSSQDTPTAMRPDRPRTRKAPPSDNDSQSDSPSDPPRPRKGGARKEKKKQARRLSPLLTACIFTLTIHLHPHPITQKLAQELLTVTRKPLRGQSAASIVPSDSEGDCNWLQRTDITDALTPSSSNKWTVNLKPMGPELHAIMKLSFTLCQMHFVFRDLNDPPLTSSEQVPRIVTGFDNAGANDFALQALVKAATDKGYDGENDIVDRLLYGSPNLYVDPLVGYVSISYWYLNMIPH</sequence>
<organism evidence="2 3">
    <name type="scientific">Dichomitus squalens</name>
    <dbReference type="NCBI Taxonomy" id="114155"/>
    <lineage>
        <taxon>Eukaryota</taxon>
        <taxon>Fungi</taxon>
        <taxon>Dikarya</taxon>
        <taxon>Basidiomycota</taxon>
        <taxon>Agaricomycotina</taxon>
        <taxon>Agaricomycetes</taxon>
        <taxon>Polyporales</taxon>
        <taxon>Polyporaceae</taxon>
        <taxon>Dichomitus</taxon>
    </lineage>
</organism>
<evidence type="ECO:0000313" key="2">
    <source>
        <dbReference type="EMBL" id="TBU51108.1"/>
    </source>
</evidence>
<dbReference type="AlphaFoldDB" id="A0A4Q9P9M0"/>
<feature type="compositionally biased region" description="Acidic residues" evidence="1">
    <location>
        <begin position="145"/>
        <end position="161"/>
    </location>
</feature>
<dbReference type="Proteomes" id="UP000292082">
    <property type="component" value="Unassembled WGS sequence"/>
</dbReference>
<evidence type="ECO:0000313" key="3">
    <source>
        <dbReference type="Proteomes" id="UP000292082"/>
    </source>
</evidence>
<feature type="region of interest" description="Disordered" evidence="1">
    <location>
        <begin position="1"/>
        <end position="303"/>
    </location>
</feature>
<feature type="compositionally biased region" description="Polar residues" evidence="1">
    <location>
        <begin position="132"/>
        <end position="141"/>
    </location>
</feature>
<dbReference type="EMBL" id="ML145396">
    <property type="protein sequence ID" value="TBU51108.1"/>
    <property type="molecule type" value="Genomic_DNA"/>
</dbReference>
<feature type="compositionally biased region" description="Basic residues" evidence="1">
    <location>
        <begin position="290"/>
        <end position="303"/>
    </location>
</feature>
<feature type="compositionally biased region" description="Low complexity" evidence="1">
    <location>
        <begin position="274"/>
        <end position="284"/>
    </location>
</feature>
<name>A0A4Q9P9M0_9APHY</name>